<dbReference type="InterPro" id="IPR005021">
    <property type="entry name" value="Terminase_largesu-like"/>
</dbReference>
<organism evidence="1 2">
    <name type="scientific">Staphylococcus gallinarum</name>
    <dbReference type="NCBI Taxonomy" id="1293"/>
    <lineage>
        <taxon>Bacteria</taxon>
        <taxon>Bacillati</taxon>
        <taxon>Bacillota</taxon>
        <taxon>Bacilli</taxon>
        <taxon>Bacillales</taxon>
        <taxon>Staphylococcaceae</taxon>
        <taxon>Staphylococcus</taxon>
    </lineage>
</organism>
<accession>A0A380FD83</accession>
<dbReference type="PANTHER" id="PTHR41287">
    <property type="match status" value="1"/>
</dbReference>
<dbReference type="Proteomes" id="UP000255277">
    <property type="component" value="Unassembled WGS sequence"/>
</dbReference>
<gene>
    <name evidence="1" type="ORF">NCTC12195_01558</name>
</gene>
<proteinExistence type="predicted"/>
<dbReference type="EMBL" id="UHDK01000001">
    <property type="protein sequence ID" value="SUM32118.1"/>
    <property type="molecule type" value="Genomic_DNA"/>
</dbReference>
<dbReference type="AlphaFoldDB" id="A0A380FD83"/>
<protein>
    <submittedName>
        <fullName evidence="1">Terminase large subunit</fullName>
    </submittedName>
</protein>
<dbReference type="PANTHER" id="PTHR41287:SF1">
    <property type="entry name" value="PROTEIN YMFN"/>
    <property type="match status" value="1"/>
</dbReference>
<evidence type="ECO:0000313" key="2">
    <source>
        <dbReference type="Proteomes" id="UP000255277"/>
    </source>
</evidence>
<name>A0A380FD83_STAGA</name>
<reference evidence="1 2" key="1">
    <citation type="submission" date="2018-06" db="EMBL/GenBank/DDBJ databases">
        <authorList>
            <consortium name="Pathogen Informatics"/>
            <person name="Doyle S."/>
        </authorList>
    </citation>
    <scope>NUCLEOTIDE SEQUENCE [LARGE SCALE GENOMIC DNA]</scope>
    <source>
        <strain evidence="1 2">NCTC12195</strain>
    </source>
</reference>
<evidence type="ECO:0000313" key="1">
    <source>
        <dbReference type="EMBL" id="SUM32118.1"/>
    </source>
</evidence>
<sequence>MKWYINNVQLKLDRNGNWLPSKQSRYRKIDGFAAFLNTYTDIMNKVVTEQGEGKIEFISIKDLMS</sequence>